<comment type="caution">
    <text evidence="3">The sequence shown here is derived from an EMBL/GenBank/DDBJ whole genome shotgun (WGS) entry which is preliminary data.</text>
</comment>
<dbReference type="AlphaFoldDB" id="A0A8K0P7V9"/>
<gene>
    <name evidence="3" type="ORF">J437_LFUL012828</name>
</gene>
<proteinExistence type="predicted"/>
<feature type="binding site" evidence="1">
    <location>
        <position position="60"/>
    </location>
    <ligand>
        <name>Zn(2+)</name>
        <dbReference type="ChEBI" id="CHEBI:29105"/>
    </ligand>
</feature>
<dbReference type="OrthoDB" id="3437960at2759"/>
<dbReference type="SMART" id="SM00868">
    <property type="entry name" value="zf-AD"/>
    <property type="match status" value="1"/>
</dbReference>
<dbReference type="InterPro" id="IPR012934">
    <property type="entry name" value="Znf_AD"/>
</dbReference>
<feature type="binding site" evidence="1">
    <location>
        <position position="13"/>
    </location>
    <ligand>
        <name>Zn(2+)</name>
        <dbReference type="ChEBI" id="CHEBI:29105"/>
    </ligand>
</feature>
<evidence type="ECO:0000313" key="4">
    <source>
        <dbReference type="Proteomes" id="UP000792457"/>
    </source>
</evidence>
<dbReference type="PROSITE" id="PS51915">
    <property type="entry name" value="ZAD"/>
    <property type="match status" value="1"/>
</dbReference>
<dbReference type="SUPFAM" id="SSF57716">
    <property type="entry name" value="Glucocorticoid receptor-like (DNA-binding domain)"/>
    <property type="match status" value="1"/>
</dbReference>
<feature type="binding site" evidence="1">
    <location>
        <position position="57"/>
    </location>
    <ligand>
        <name>Zn(2+)</name>
        <dbReference type="ChEBI" id="CHEBI:29105"/>
    </ligand>
</feature>
<evidence type="ECO:0000259" key="2">
    <source>
        <dbReference type="PROSITE" id="PS51915"/>
    </source>
</evidence>
<evidence type="ECO:0000313" key="3">
    <source>
        <dbReference type="EMBL" id="KAG8236407.1"/>
    </source>
</evidence>
<dbReference type="GO" id="GO:0005634">
    <property type="term" value="C:nucleus"/>
    <property type="evidence" value="ECO:0007669"/>
    <property type="project" value="InterPro"/>
</dbReference>
<keyword evidence="4" id="KW-1185">Reference proteome</keyword>
<feature type="binding site" evidence="1">
    <location>
        <position position="10"/>
    </location>
    <ligand>
        <name>Zn(2+)</name>
        <dbReference type="ChEBI" id="CHEBI:29105"/>
    </ligand>
</feature>
<keyword evidence="1" id="KW-0479">Metal-binding</keyword>
<reference evidence="3" key="1">
    <citation type="submission" date="2013-04" db="EMBL/GenBank/DDBJ databases">
        <authorList>
            <person name="Qu J."/>
            <person name="Murali S.C."/>
            <person name="Bandaranaike D."/>
            <person name="Bellair M."/>
            <person name="Blankenburg K."/>
            <person name="Chao H."/>
            <person name="Dinh H."/>
            <person name="Doddapaneni H."/>
            <person name="Downs B."/>
            <person name="Dugan-Rocha S."/>
            <person name="Elkadiri S."/>
            <person name="Gnanaolivu R.D."/>
            <person name="Hernandez B."/>
            <person name="Javaid M."/>
            <person name="Jayaseelan J.C."/>
            <person name="Lee S."/>
            <person name="Li M."/>
            <person name="Ming W."/>
            <person name="Munidasa M."/>
            <person name="Muniz J."/>
            <person name="Nguyen L."/>
            <person name="Ongeri F."/>
            <person name="Osuji N."/>
            <person name="Pu L.-L."/>
            <person name="Puazo M."/>
            <person name="Qu C."/>
            <person name="Quiroz J."/>
            <person name="Raj R."/>
            <person name="Weissenberger G."/>
            <person name="Xin Y."/>
            <person name="Zou X."/>
            <person name="Han Y."/>
            <person name="Richards S."/>
            <person name="Worley K."/>
            <person name="Muzny D."/>
            <person name="Gibbs R."/>
        </authorList>
    </citation>
    <scope>NUCLEOTIDE SEQUENCE</scope>
    <source>
        <strain evidence="3">Sampled in the wild</strain>
    </source>
</reference>
<dbReference type="GO" id="GO:0008270">
    <property type="term" value="F:zinc ion binding"/>
    <property type="evidence" value="ECO:0007669"/>
    <property type="project" value="UniProtKB-UniRule"/>
</dbReference>
<keyword evidence="1" id="KW-0862">Zinc</keyword>
<reference evidence="3" key="2">
    <citation type="submission" date="2017-10" db="EMBL/GenBank/DDBJ databases">
        <title>Ladona fulva Genome sequencing and assembly.</title>
        <authorList>
            <person name="Murali S."/>
            <person name="Richards S."/>
            <person name="Bandaranaike D."/>
            <person name="Bellair M."/>
            <person name="Blankenburg K."/>
            <person name="Chao H."/>
            <person name="Dinh H."/>
            <person name="Doddapaneni H."/>
            <person name="Dugan-Rocha S."/>
            <person name="Elkadiri S."/>
            <person name="Gnanaolivu R."/>
            <person name="Hernandez B."/>
            <person name="Skinner E."/>
            <person name="Javaid M."/>
            <person name="Lee S."/>
            <person name="Li M."/>
            <person name="Ming W."/>
            <person name="Munidasa M."/>
            <person name="Muniz J."/>
            <person name="Nguyen L."/>
            <person name="Hughes D."/>
            <person name="Osuji N."/>
            <person name="Pu L.-L."/>
            <person name="Puazo M."/>
            <person name="Qu C."/>
            <person name="Quiroz J."/>
            <person name="Raj R."/>
            <person name="Weissenberger G."/>
            <person name="Xin Y."/>
            <person name="Zou X."/>
            <person name="Han Y."/>
            <person name="Worley K."/>
            <person name="Muzny D."/>
            <person name="Gibbs R."/>
        </authorList>
    </citation>
    <scope>NUCLEOTIDE SEQUENCE</scope>
    <source>
        <strain evidence="3">Sampled in the wild</strain>
    </source>
</reference>
<feature type="domain" description="ZAD" evidence="2">
    <location>
        <begin position="8"/>
        <end position="84"/>
    </location>
</feature>
<name>A0A8K0P7V9_LADFU</name>
<organism evidence="3 4">
    <name type="scientific">Ladona fulva</name>
    <name type="common">Scarce chaser dragonfly</name>
    <name type="synonym">Libellula fulva</name>
    <dbReference type="NCBI Taxonomy" id="123851"/>
    <lineage>
        <taxon>Eukaryota</taxon>
        <taxon>Metazoa</taxon>
        <taxon>Ecdysozoa</taxon>
        <taxon>Arthropoda</taxon>
        <taxon>Hexapoda</taxon>
        <taxon>Insecta</taxon>
        <taxon>Pterygota</taxon>
        <taxon>Palaeoptera</taxon>
        <taxon>Odonata</taxon>
        <taxon>Epiprocta</taxon>
        <taxon>Anisoptera</taxon>
        <taxon>Libelluloidea</taxon>
        <taxon>Libellulidae</taxon>
        <taxon>Ladona</taxon>
    </lineage>
</organism>
<keyword evidence="1" id="KW-0863">Zinc-finger</keyword>
<evidence type="ECO:0000256" key="1">
    <source>
        <dbReference type="PROSITE-ProRule" id="PRU01263"/>
    </source>
</evidence>
<protein>
    <recommendedName>
        <fullName evidence="2">ZAD domain-containing protein</fullName>
    </recommendedName>
</protein>
<dbReference type="Pfam" id="PF07776">
    <property type="entry name" value="zf-AD"/>
    <property type="match status" value="1"/>
</dbReference>
<sequence length="122" mass="14352">MNEINFDTLCRLCLRNSFFYMHIYVGQSVDKSPIYEVLNFVYDLEVSVDDGLPEYVCRDCLLKLKEFETYKRKAHRAKSELLSLKGNVEGSCVKEEIEEDEIRDEQQINETEIKVMATKIRT</sequence>
<dbReference type="EMBL" id="KZ309023">
    <property type="protein sequence ID" value="KAG8236407.1"/>
    <property type="molecule type" value="Genomic_DNA"/>
</dbReference>
<dbReference type="Gene3D" id="3.40.1800.20">
    <property type="match status" value="1"/>
</dbReference>
<dbReference type="Proteomes" id="UP000792457">
    <property type="component" value="Unassembled WGS sequence"/>
</dbReference>
<accession>A0A8K0P7V9</accession>